<dbReference type="Pfam" id="PF20152">
    <property type="entry name" value="DUF6534"/>
    <property type="match status" value="1"/>
</dbReference>
<proteinExistence type="predicted"/>
<reference evidence="3" key="1">
    <citation type="submission" date="2022-11" db="EMBL/GenBank/DDBJ databases">
        <title>Genome Sequence of Cubamyces cubensis.</title>
        <authorList>
            <person name="Buettner E."/>
        </authorList>
    </citation>
    <scope>NUCLEOTIDE SEQUENCE</scope>
    <source>
        <strain evidence="3">MPL-01</strain>
    </source>
</reference>
<dbReference type="PANTHER" id="PTHR40465:SF1">
    <property type="entry name" value="DUF6534 DOMAIN-CONTAINING PROTEIN"/>
    <property type="match status" value="1"/>
</dbReference>
<feature type="transmembrane region" description="Helical" evidence="1">
    <location>
        <begin position="106"/>
        <end position="129"/>
    </location>
</feature>
<feature type="transmembrane region" description="Helical" evidence="1">
    <location>
        <begin position="27"/>
        <end position="49"/>
    </location>
</feature>
<comment type="caution">
    <text evidence="3">The sequence shown here is derived from an EMBL/GenBank/DDBJ whole genome shotgun (WGS) entry which is preliminary data.</text>
</comment>
<keyword evidence="1" id="KW-1133">Transmembrane helix</keyword>
<dbReference type="Proteomes" id="UP001215151">
    <property type="component" value="Unassembled WGS sequence"/>
</dbReference>
<accession>A0AAD7X375</accession>
<feature type="transmembrane region" description="Helical" evidence="1">
    <location>
        <begin position="247"/>
        <end position="268"/>
    </location>
</feature>
<evidence type="ECO:0000256" key="1">
    <source>
        <dbReference type="SAM" id="Phobius"/>
    </source>
</evidence>
<dbReference type="PANTHER" id="PTHR40465">
    <property type="entry name" value="CHROMOSOME 1, WHOLE GENOME SHOTGUN SEQUENCE"/>
    <property type="match status" value="1"/>
</dbReference>
<organism evidence="3 4">
    <name type="scientific">Trametes cubensis</name>
    <dbReference type="NCBI Taxonomy" id="1111947"/>
    <lineage>
        <taxon>Eukaryota</taxon>
        <taxon>Fungi</taxon>
        <taxon>Dikarya</taxon>
        <taxon>Basidiomycota</taxon>
        <taxon>Agaricomycotina</taxon>
        <taxon>Agaricomycetes</taxon>
        <taxon>Polyporales</taxon>
        <taxon>Polyporaceae</taxon>
        <taxon>Trametes</taxon>
    </lineage>
</organism>
<sequence length="356" mass="38936">MDTPFDTLKGLPGFMSESSPAQHEANLGALLIGTYLGLMLYGLSVHQAYVFYTPSCKDTSWILKTAVAIILILETIHSALCIYANYTSLIIDTFQDNVPHNTHCQWSINILSVFAATIFCLTQSIYAWNVIRVLPVYGLVVAIVVAVLATGQLGTVIAASVLLYKPRSERTIRDIRWLSCVHSAMVVVASQLLAGVLICYLRRSRTGFARSDHIIRTLILYICNTGLLVGISSILSLILVLVWPQSLLSVAVEVVATNLYAVSLLAQLNSRQELRTMDTQSSTMTYEATRLGQCGIHVRSSPSWPGGIFNPTRRSSQGLQHLSVGLYPRLVGAIDVCVTTEIIRQSCDGSGSKEIL</sequence>
<feature type="transmembrane region" description="Helical" evidence="1">
    <location>
        <begin position="136"/>
        <end position="163"/>
    </location>
</feature>
<keyword evidence="1" id="KW-0472">Membrane</keyword>
<keyword evidence="4" id="KW-1185">Reference proteome</keyword>
<name>A0AAD7X375_9APHY</name>
<evidence type="ECO:0000313" key="3">
    <source>
        <dbReference type="EMBL" id="KAJ8454009.1"/>
    </source>
</evidence>
<keyword evidence="1" id="KW-0812">Transmembrane</keyword>
<dbReference type="EMBL" id="JAPEVG010001083">
    <property type="protein sequence ID" value="KAJ8454009.1"/>
    <property type="molecule type" value="Genomic_DNA"/>
</dbReference>
<feature type="transmembrane region" description="Helical" evidence="1">
    <location>
        <begin position="218"/>
        <end position="241"/>
    </location>
</feature>
<evidence type="ECO:0000313" key="4">
    <source>
        <dbReference type="Proteomes" id="UP001215151"/>
    </source>
</evidence>
<evidence type="ECO:0000259" key="2">
    <source>
        <dbReference type="Pfam" id="PF20152"/>
    </source>
</evidence>
<feature type="transmembrane region" description="Helical" evidence="1">
    <location>
        <begin position="61"/>
        <end position="86"/>
    </location>
</feature>
<feature type="domain" description="DUF6534" evidence="2">
    <location>
        <begin position="189"/>
        <end position="272"/>
    </location>
</feature>
<dbReference type="AlphaFoldDB" id="A0AAD7X375"/>
<feature type="transmembrane region" description="Helical" evidence="1">
    <location>
        <begin position="175"/>
        <end position="198"/>
    </location>
</feature>
<protein>
    <recommendedName>
        <fullName evidence="2">DUF6534 domain-containing protein</fullName>
    </recommendedName>
</protein>
<gene>
    <name evidence="3" type="ORF">ONZ51_g13280</name>
</gene>
<dbReference type="InterPro" id="IPR045339">
    <property type="entry name" value="DUF6534"/>
</dbReference>